<dbReference type="OrthoDB" id="12132at2157"/>
<proteinExistence type="predicted"/>
<dbReference type="GeneID" id="39858655"/>
<dbReference type="EMBL" id="FNVN01000002">
    <property type="protein sequence ID" value="SEG32971.1"/>
    <property type="molecule type" value="Genomic_DNA"/>
</dbReference>
<dbReference type="AlphaFoldDB" id="A0A1H5Z9G0"/>
<dbReference type="PANTHER" id="PTHR34387">
    <property type="entry name" value="SLR1258 PROTEIN"/>
    <property type="match status" value="1"/>
</dbReference>
<dbReference type="Gene3D" id="3.30.110.170">
    <property type="entry name" value="Protein of unknown function (DUF541), domain 1"/>
    <property type="match status" value="1"/>
</dbReference>
<feature type="region of interest" description="Disordered" evidence="1">
    <location>
        <begin position="26"/>
        <end position="52"/>
    </location>
</feature>
<dbReference type="GO" id="GO:0006974">
    <property type="term" value="P:DNA damage response"/>
    <property type="evidence" value="ECO:0007669"/>
    <property type="project" value="TreeGrafter"/>
</dbReference>
<evidence type="ECO:0000313" key="2">
    <source>
        <dbReference type="EMBL" id="QCC48171.1"/>
    </source>
</evidence>
<evidence type="ECO:0000313" key="5">
    <source>
        <dbReference type="Proteomes" id="UP000296733"/>
    </source>
</evidence>
<dbReference type="Proteomes" id="UP000296733">
    <property type="component" value="Chromosome"/>
</dbReference>
<organism evidence="3 4">
    <name type="scientific">Halobellus limi</name>
    <dbReference type="NCBI Taxonomy" id="699433"/>
    <lineage>
        <taxon>Archaea</taxon>
        <taxon>Methanobacteriati</taxon>
        <taxon>Methanobacteriota</taxon>
        <taxon>Stenosarchaea group</taxon>
        <taxon>Halobacteria</taxon>
        <taxon>Halobacteriales</taxon>
        <taxon>Haloferacaceae</taxon>
        <taxon>Halobellus</taxon>
    </lineage>
</organism>
<dbReference type="PANTHER" id="PTHR34387:SF2">
    <property type="entry name" value="SLR1258 PROTEIN"/>
    <property type="match status" value="1"/>
</dbReference>
<reference evidence="2 5" key="2">
    <citation type="journal article" date="2019" name="Nat. Commun.">
        <title>A new type of DNA phosphorothioation-based antiviral system in archaea.</title>
        <authorList>
            <person name="Xiong L."/>
            <person name="Liu S."/>
            <person name="Chen S."/>
            <person name="Xiao Y."/>
            <person name="Zhu B."/>
            <person name="Gao Y."/>
            <person name="Zhang Y."/>
            <person name="Chen B."/>
            <person name="Luo J."/>
            <person name="Deng Z."/>
            <person name="Chen X."/>
            <person name="Wang L."/>
            <person name="Chen S."/>
        </authorList>
    </citation>
    <scope>NUCLEOTIDE SEQUENCE [LARGE SCALE GENOMIC DNA]</scope>
    <source>
        <strain evidence="2 5">CGMCC 1.10331</strain>
    </source>
</reference>
<name>A0A1H5Z9G0_9EURY</name>
<dbReference type="KEGG" id="hlm:DV707_11135"/>
<dbReference type="InterPro" id="IPR052022">
    <property type="entry name" value="26kDa_periplasmic_antigen"/>
</dbReference>
<evidence type="ECO:0000313" key="4">
    <source>
        <dbReference type="Proteomes" id="UP000236740"/>
    </source>
</evidence>
<sequence length="250" mass="25915">MSRRTLATVGVIALILLAGCSGTLSGAASEAPSSNSGSTIEVSGAGSASGEPNRAVVRVGVTATAEDAVTARQRLAENVSRMRTALTELGVGDEQIATEYYDVGRDYRPPRRDGEEPEVRYRASHDFEITLSDVERVGPVIDTAVGNGATSVDDVSFTLSAERRQRLEHRARRSAMTDARQKAETVAEAANLTVTGVHVVRVGGGSPRPSAVEYAATATPAADGGTDVESGPVDVVANVEVVYNATATGA</sequence>
<dbReference type="InterPro" id="IPR007497">
    <property type="entry name" value="SIMPL/DUF541"/>
</dbReference>
<protein>
    <submittedName>
        <fullName evidence="2">DUF541 domain-containing protein</fullName>
    </submittedName>
</protein>
<feature type="compositionally biased region" description="Polar residues" evidence="1">
    <location>
        <begin position="26"/>
        <end position="41"/>
    </location>
</feature>
<gene>
    <name evidence="2" type="ORF">DV707_11135</name>
    <name evidence="3" type="ORF">SAMN04488133_1907</name>
</gene>
<evidence type="ECO:0000313" key="3">
    <source>
        <dbReference type="EMBL" id="SEG32971.1"/>
    </source>
</evidence>
<reference evidence="3 4" key="1">
    <citation type="submission" date="2016-10" db="EMBL/GenBank/DDBJ databases">
        <authorList>
            <person name="de Groot N.N."/>
        </authorList>
    </citation>
    <scope>NUCLEOTIDE SEQUENCE [LARGE SCALE GENOMIC DNA]</scope>
    <source>
        <strain evidence="3 4">CGMCC 1.10331</strain>
    </source>
</reference>
<dbReference type="Gene3D" id="3.30.70.2970">
    <property type="entry name" value="Protein of unknown function (DUF541), domain 2"/>
    <property type="match status" value="1"/>
</dbReference>
<accession>A0A1H5Z9G0</accession>
<keyword evidence="4" id="KW-1185">Reference proteome</keyword>
<evidence type="ECO:0000256" key="1">
    <source>
        <dbReference type="SAM" id="MobiDB-lite"/>
    </source>
</evidence>
<dbReference type="EMBL" id="CP031311">
    <property type="protein sequence ID" value="QCC48171.1"/>
    <property type="molecule type" value="Genomic_DNA"/>
</dbReference>
<dbReference type="Pfam" id="PF04402">
    <property type="entry name" value="SIMPL"/>
    <property type="match status" value="1"/>
</dbReference>
<dbReference type="RefSeq" id="WP_103991627.1">
    <property type="nucleotide sequence ID" value="NZ_CP031311.1"/>
</dbReference>
<dbReference type="PROSITE" id="PS51257">
    <property type="entry name" value="PROKAR_LIPOPROTEIN"/>
    <property type="match status" value="1"/>
</dbReference>
<dbReference type="Proteomes" id="UP000236740">
    <property type="component" value="Unassembled WGS sequence"/>
</dbReference>